<evidence type="ECO:0000313" key="2">
    <source>
        <dbReference type="Proteomes" id="UP000623419"/>
    </source>
</evidence>
<protein>
    <recommendedName>
        <fullName evidence="3">DUF4926 domain-containing protein</fullName>
    </recommendedName>
</protein>
<organism evidence="1 2">
    <name type="scientific">Arenimonas soli</name>
    <dbReference type="NCBI Taxonomy" id="2269504"/>
    <lineage>
        <taxon>Bacteria</taxon>
        <taxon>Pseudomonadati</taxon>
        <taxon>Pseudomonadota</taxon>
        <taxon>Gammaproteobacteria</taxon>
        <taxon>Lysobacterales</taxon>
        <taxon>Lysobacteraceae</taxon>
        <taxon>Arenimonas</taxon>
    </lineage>
</organism>
<name>A0ABQ1HSV8_9GAMM</name>
<reference evidence="2" key="1">
    <citation type="journal article" date="2019" name="Int. J. Syst. Evol. Microbiol.">
        <title>The Global Catalogue of Microorganisms (GCM) 10K type strain sequencing project: providing services to taxonomists for standard genome sequencing and annotation.</title>
        <authorList>
            <consortium name="The Broad Institute Genomics Platform"/>
            <consortium name="The Broad Institute Genome Sequencing Center for Infectious Disease"/>
            <person name="Wu L."/>
            <person name="Ma J."/>
        </authorList>
    </citation>
    <scope>NUCLEOTIDE SEQUENCE [LARGE SCALE GENOMIC DNA]</scope>
    <source>
        <strain evidence="2">CGMCC 1.15905</strain>
    </source>
</reference>
<dbReference type="RefSeq" id="WP_188665849.1">
    <property type="nucleotide sequence ID" value="NZ_BMKC01000006.1"/>
</dbReference>
<keyword evidence="2" id="KW-1185">Reference proteome</keyword>
<dbReference type="Proteomes" id="UP000623419">
    <property type="component" value="Unassembled WGS sequence"/>
</dbReference>
<sequence>MKIEGVEYRMQIASDISRDGVGVEVYRVAETGEEFILEIFRSDSDQTYALYPGPNPIPLAVLEHVVPTARKELGPFVA</sequence>
<evidence type="ECO:0008006" key="3">
    <source>
        <dbReference type="Google" id="ProtNLM"/>
    </source>
</evidence>
<comment type="caution">
    <text evidence="1">The sequence shown here is derived from an EMBL/GenBank/DDBJ whole genome shotgun (WGS) entry which is preliminary data.</text>
</comment>
<evidence type="ECO:0000313" key="1">
    <source>
        <dbReference type="EMBL" id="GGA88257.1"/>
    </source>
</evidence>
<dbReference type="EMBL" id="BMKC01000006">
    <property type="protein sequence ID" value="GGA88257.1"/>
    <property type="molecule type" value="Genomic_DNA"/>
</dbReference>
<gene>
    <name evidence="1" type="ORF">GCM10011521_28290</name>
</gene>
<accession>A0ABQ1HSV8</accession>
<proteinExistence type="predicted"/>